<dbReference type="SFLD" id="SFLDF00348">
    <property type="entry name" value="FeFe_hydrogenase_maturase_(Hyd"/>
    <property type="match status" value="1"/>
</dbReference>
<keyword evidence="1" id="KW-0949">S-adenosyl-L-methionine</keyword>
<evidence type="ECO:0000256" key="1">
    <source>
        <dbReference type="ARBA" id="ARBA00022691"/>
    </source>
</evidence>
<evidence type="ECO:0000256" key="4">
    <source>
        <dbReference type="ARBA" id="ARBA00023014"/>
    </source>
</evidence>
<dbReference type="InterPro" id="IPR034422">
    <property type="entry name" value="HydE/PylB-like"/>
</dbReference>
<dbReference type="SFLD" id="SFLDG01280">
    <property type="entry name" value="HydE/PylB-like"/>
    <property type="match status" value="1"/>
</dbReference>
<dbReference type="InterPro" id="IPR024021">
    <property type="entry name" value="FeFe-hyd_HydE_rSAM"/>
</dbReference>
<dbReference type="Pfam" id="PF04055">
    <property type="entry name" value="Radical_SAM"/>
    <property type="match status" value="1"/>
</dbReference>
<dbReference type="NCBIfam" id="TIGR03956">
    <property type="entry name" value="rSAM_HydE"/>
    <property type="match status" value="1"/>
</dbReference>
<reference evidence="6 7" key="1">
    <citation type="journal article" date="2019" name="Int. J. Syst. Evol. Microbiol.">
        <title>The Global Catalogue of Microorganisms (GCM) 10K type strain sequencing project: providing services to taxonomists for standard genome sequencing and annotation.</title>
        <authorList>
            <consortium name="The Broad Institute Genomics Platform"/>
            <consortium name="The Broad Institute Genome Sequencing Center for Infectious Disease"/>
            <person name="Wu L."/>
            <person name="Ma J."/>
        </authorList>
    </citation>
    <scope>NUCLEOTIDE SEQUENCE [LARGE SCALE GENOMIC DNA]</scope>
    <source>
        <strain evidence="6 7">JCM 1405</strain>
    </source>
</reference>
<comment type="caution">
    <text evidence="6">The sequence shown here is derived from an EMBL/GenBank/DDBJ whole genome shotgun (WGS) entry which is preliminary data.</text>
</comment>
<evidence type="ECO:0000259" key="5">
    <source>
        <dbReference type="PROSITE" id="PS51918"/>
    </source>
</evidence>
<dbReference type="InterPro" id="IPR058240">
    <property type="entry name" value="rSAM_sf"/>
</dbReference>
<keyword evidence="3" id="KW-0408">Iron</keyword>
<organism evidence="6 7">
    <name type="scientific">Clostridium malenominatum</name>
    <dbReference type="NCBI Taxonomy" id="1539"/>
    <lineage>
        <taxon>Bacteria</taxon>
        <taxon>Bacillati</taxon>
        <taxon>Bacillota</taxon>
        <taxon>Clostridia</taxon>
        <taxon>Eubacteriales</taxon>
        <taxon>Clostridiaceae</taxon>
        <taxon>Clostridium</taxon>
    </lineage>
</organism>
<dbReference type="SFLD" id="SFLDS00029">
    <property type="entry name" value="Radical_SAM"/>
    <property type="match status" value="1"/>
</dbReference>
<evidence type="ECO:0000313" key="6">
    <source>
        <dbReference type="EMBL" id="GAA0727666.1"/>
    </source>
</evidence>
<dbReference type="InterPro" id="IPR013785">
    <property type="entry name" value="Aldolase_TIM"/>
</dbReference>
<dbReference type="SMART" id="SM00729">
    <property type="entry name" value="Elp3"/>
    <property type="match status" value="1"/>
</dbReference>
<name>A0ABN1J3G6_9CLOT</name>
<dbReference type="InterPro" id="IPR007197">
    <property type="entry name" value="rSAM"/>
</dbReference>
<feature type="domain" description="Radical SAM core" evidence="5">
    <location>
        <begin position="48"/>
        <end position="270"/>
    </location>
</feature>
<dbReference type="InterPro" id="IPR006638">
    <property type="entry name" value="Elp3/MiaA/NifB-like_rSAM"/>
</dbReference>
<dbReference type="CDD" id="cd01335">
    <property type="entry name" value="Radical_SAM"/>
    <property type="match status" value="1"/>
</dbReference>
<evidence type="ECO:0000256" key="2">
    <source>
        <dbReference type="ARBA" id="ARBA00022723"/>
    </source>
</evidence>
<dbReference type="Proteomes" id="UP001500339">
    <property type="component" value="Unassembled WGS sequence"/>
</dbReference>
<dbReference type="EMBL" id="BAAACF010000003">
    <property type="protein sequence ID" value="GAA0727666.1"/>
    <property type="molecule type" value="Genomic_DNA"/>
</dbReference>
<dbReference type="SFLD" id="SFLDG01060">
    <property type="entry name" value="BATS_domain_containing"/>
    <property type="match status" value="1"/>
</dbReference>
<sequence>MRELIDKLYKNNTLTEEELRYLIKNIDEEEKKYLIEKANETRHRYYSNKVFMRGLIEFTNYCKNDCYYCGIRRSNKNVERYRLSLEEILNCCEIGYNLGYKTFVLQGGEDGYYTDDKIVEIIKAIKEKYPHCAITLSIGEKSYESYKKYFEAGADRYLLRHETADEIHYSKLHPKELSFSEREECLYNLKEIGFQVGAGFMVGSPYQTVENLAKDLLFLKKLDPHMVGIGPFIPQKDTKFKDETGGTLEATILMIALTRLLLPKALIPATTALGTINPLGREKGLRAGGNVVMPNLSPTNVREKYSLYDNKICTGDEAAECRKCIEGRINNAGFEVELSRGDNLEWRRK</sequence>
<dbReference type="RefSeq" id="WP_343770246.1">
    <property type="nucleotide sequence ID" value="NZ_BAAACF010000003.1"/>
</dbReference>
<keyword evidence="7" id="KW-1185">Reference proteome</keyword>
<dbReference type="Gene3D" id="3.20.20.70">
    <property type="entry name" value="Aldolase class I"/>
    <property type="match status" value="1"/>
</dbReference>
<accession>A0ABN1J3G6</accession>
<dbReference type="SUPFAM" id="SSF102114">
    <property type="entry name" value="Radical SAM enzymes"/>
    <property type="match status" value="1"/>
</dbReference>
<evidence type="ECO:0000256" key="3">
    <source>
        <dbReference type="ARBA" id="ARBA00023004"/>
    </source>
</evidence>
<gene>
    <name evidence="6" type="primary">hydE</name>
    <name evidence="6" type="ORF">GCM10008905_25530</name>
</gene>
<dbReference type="PROSITE" id="PS51918">
    <property type="entry name" value="RADICAL_SAM"/>
    <property type="match status" value="1"/>
</dbReference>
<dbReference type="PANTHER" id="PTHR43726:SF1">
    <property type="entry name" value="BIOTIN SYNTHASE"/>
    <property type="match status" value="1"/>
</dbReference>
<evidence type="ECO:0000313" key="7">
    <source>
        <dbReference type="Proteomes" id="UP001500339"/>
    </source>
</evidence>
<dbReference type="PANTHER" id="PTHR43726">
    <property type="entry name" value="3-METHYLORNITHINE SYNTHASE"/>
    <property type="match status" value="1"/>
</dbReference>
<dbReference type="PIRSF" id="PIRSF004762">
    <property type="entry name" value="CHP00423"/>
    <property type="match status" value="1"/>
</dbReference>
<keyword evidence="4" id="KW-0411">Iron-sulfur</keyword>
<keyword evidence="2" id="KW-0479">Metal-binding</keyword>
<proteinExistence type="predicted"/>
<protein>
    <submittedName>
        <fullName evidence="6">[FeFe] hydrogenase H-cluster radical SAM maturase HydE</fullName>
    </submittedName>
</protein>